<proteinExistence type="predicted"/>
<dbReference type="Pfam" id="PF03886">
    <property type="entry name" value="ABC_trans_aux"/>
    <property type="match status" value="1"/>
</dbReference>
<dbReference type="Gene3D" id="3.40.50.10610">
    <property type="entry name" value="ABC-type transport auxiliary lipoprotein component"/>
    <property type="match status" value="1"/>
</dbReference>
<keyword evidence="3" id="KW-1185">Reference proteome</keyword>
<dbReference type="RefSeq" id="WP_315649316.1">
    <property type="nucleotide sequence ID" value="NZ_JAVXZY010000002.1"/>
</dbReference>
<accession>A0ABU3P8A3</accession>
<evidence type="ECO:0000259" key="1">
    <source>
        <dbReference type="Pfam" id="PF03886"/>
    </source>
</evidence>
<gene>
    <name evidence="2" type="ORF">RQP53_05980</name>
</gene>
<organism evidence="2 3">
    <name type="scientific">Roseateles aquae</name>
    <dbReference type="NCBI Taxonomy" id="3077235"/>
    <lineage>
        <taxon>Bacteria</taxon>
        <taxon>Pseudomonadati</taxon>
        <taxon>Pseudomonadota</taxon>
        <taxon>Betaproteobacteria</taxon>
        <taxon>Burkholderiales</taxon>
        <taxon>Sphaerotilaceae</taxon>
        <taxon>Roseateles</taxon>
    </lineage>
</organism>
<reference evidence="2" key="1">
    <citation type="submission" date="2023-09" db="EMBL/GenBank/DDBJ databases">
        <title>Paucibacter sp. APW11 Genome sequencing and assembly.</title>
        <authorList>
            <person name="Kim I."/>
        </authorList>
    </citation>
    <scope>NUCLEOTIDE SEQUENCE</scope>
    <source>
        <strain evidence="2">APW11</strain>
    </source>
</reference>
<dbReference type="SUPFAM" id="SSF159594">
    <property type="entry name" value="XCC0632-like"/>
    <property type="match status" value="1"/>
</dbReference>
<evidence type="ECO:0000313" key="3">
    <source>
        <dbReference type="Proteomes" id="UP001246372"/>
    </source>
</evidence>
<feature type="domain" description="ABC-type transport auxiliary lipoprotein component" evidence="1">
    <location>
        <begin position="30"/>
        <end position="190"/>
    </location>
</feature>
<evidence type="ECO:0000313" key="2">
    <source>
        <dbReference type="EMBL" id="MDT8998811.1"/>
    </source>
</evidence>
<dbReference type="Proteomes" id="UP001246372">
    <property type="component" value="Unassembled WGS sequence"/>
</dbReference>
<comment type="caution">
    <text evidence="2">The sequence shown here is derived from an EMBL/GenBank/DDBJ whole genome shotgun (WGS) entry which is preliminary data.</text>
</comment>
<dbReference type="InterPro" id="IPR005586">
    <property type="entry name" value="ABC_trans_aux"/>
</dbReference>
<name>A0ABU3P8A3_9BURK</name>
<sequence>MSKPWRDLGVLVAIPALLAGCSSSPPVQLYQLRAEAPVTTPSVAASTVWALGPVLLPDYLDRDAIVRPSGAASLQHNPSQRWAEPLREAVPRLLAQDLAQLRGSAQVWRMPVPPGVQVDRQLRVDVQRLDAKADSRQVVLQARWTLVDPSGKTKPVVLERRIELEASDASVDALVSAHRSALWQLAEAIAASP</sequence>
<dbReference type="EMBL" id="JAVXZY010000002">
    <property type="protein sequence ID" value="MDT8998811.1"/>
    <property type="molecule type" value="Genomic_DNA"/>
</dbReference>
<protein>
    <submittedName>
        <fullName evidence="2">PqiC family protein</fullName>
    </submittedName>
</protein>
<dbReference type="PROSITE" id="PS51257">
    <property type="entry name" value="PROKAR_LIPOPROTEIN"/>
    <property type="match status" value="1"/>
</dbReference>